<name>A0ACC5RA49_9HYPH</name>
<reference evidence="1" key="1">
    <citation type="submission" date="2021-01" db="EMBL/GenBank/DDBJ databases">
        <authorList>
            <person name="Sun Q."/>
        </authorList>
    </citation>
    <scope>NUCLEOTIDE SEQUENCE</scope>
    <source>
        <strain evidence="1">YIM B02566</strain>
    </source>
</reference>
<gene>
    <name evidence="1" type="ORF">JHL16_24010</name>
</gene>
<dbReference type="Proteomes" id="UP000616151">
    <property type="component" value="Unassembled WGS sequence"/>
</dbReference>
<keyword evidence="2" id="KW-1185">Reference proteome</keyword>
<proteinExistence type="predicted"/>
<evidence type="ECO:0000313" key="2">
    <source>
        <dbReference type="Proteomes" id="UP000616151"/>
    </source>
</evidence>
<organism evidence="1 2">
    <name type="scientific">Taklimakanibacter albus</name>
    <dbReference type="NCBI Taxonomy" id="2800327"/>
    <lineage>
        <taxon>Bacteria</taxon>
        <taxon>Pseudomonadati</taxon>
        <taxon>Pseudomonadota</taxon>
        <taxon>Alphaproteobacteria</taxon>
        <taxon>Hyphomicrobiales</taxon>
        <taxon>Aestuariivirgaceae</taxon>
        <taxon>Taklimakanibacter</taxon>
    </lineage>
</organism>
<accession>A0ACC5RA49</accession>
<dbReference type="EMBL" id="JAENHL010000008">
    <property type="protein sequence ID" value="MBK1869447.1"/>
    <property type="molecule type" value="Genomic_DNA"/>
</dbReference>
<evidence type="ECO:0000313" key="1">
    <source>
        <dbReference type="EMBL" id="MBK1869447.1"/>
    </source>
</evidence>
<protein>
    <submittedName>
        <fullName evidence="1">FAD-binding oxidoreductase</fullName>
    </submittedName>
</protein>
<comment type="caution">
    <text evidence="1">The sequence shown here is derived from an EMBL/GenBank/DDBJ whole genome shotgun (WGS) entry which is preliminary data.</text>
</comment>
<sequence>MDMRALRLRIRGDVVIRDDADYEAVRAGLVWNGRKPDRFPEIIVKAKDAGDVQAAVRFAAAHGKRVCVRGGGHHWSGLAVQDGIVIDLAAMDALVIDPEARTARAEPGMRNGRLTEALAEHGLAFPAGHCASVPLSGYLLGGGFGWNSGAWGVACHNVESVEVVLADGSLVTASVAENTDIFWAARGAGPEFFGVVVAYRLRLHPLPQAIRTSLWTYRPDRGEAVEDWMNRTMRQVPRTVEFTAVMASAPPPLASQAEKTLTAVATIFADTEEEAQETLATIKAGAPEGALDVQLSLPTSFAVLYQIIGQFFPEGRRFAADTNWSDDPAMLMKRLTEAVEIAPSAESFALAVVLPPLDPDLMPPGAFSMVGPVFSCAYAVWQEASQDDANLAWLRNASDRLAPVSLGHYVGEADLDRAERIRGSFSPAAFERLRELRRRFDPAGRFHRLAAQPLRKTG</sequence>